<evidence type="ECO:0000313" key="1">
    <source>
        <dbReference type="EMBL" id="GMQ62324.1"/>
    </source>
</evidence>
<protein>
    <submittedName>
        <fullName evidence="1">Phosphonate metabolism transcriptional regulator PhnF</fullName>
    </submittedName>
</protein>
<evidence type="ECO:0000313" key="2">
    <source>
        <dbReference type="Proteomes" id="UP001374599"/>
    </source>
</evidence>
<sequence>MEFINDINLNMYAPKYLQITYYFIHKIDNGEIGEGEQLPTEKAIGDMFNVSRITVGKALNELVNQGYIIKKQGKGSFVSLEKKRMQLNAIKGFSEEMKSKGLVPSTKLISINVIEPRIEIAKKLELDINVKVYCIERIRCADGIRMAIEKVFIPFYLIPDIDKCNLEGSLYEILRERYGIVITKGTQSIEAGLIDSEVAELLNIEPESVGLIIERVSYIDNKPFEYVKSIYRGDKYKFVVELNS</sequence>
<organism evidence="1 2">
    <name type="scientific">Vallitalea maricola</name>
    <dbReference type="NCBI Taxonomy" id="3074433"/>
    <lineage>
        <taxon>Bacteria</taxon>
        <taxon>Bacillati</taxon>
        <taxon>Bacillota</taxon>
        <taxon>Clostridia</taxon>
        <taxon>Lachnospirales</taxon>
        <taxon>Vallitaleaceae</taxon>
        <taxon>Vallitalea</taxon>
    </lineage>
</organism>
<dbReference type="EMBL" id="BTPU01000023">
    <property type="protein sequence ID" value="GMQ62324.1"/>
    <property type="molecule type" value="Genomic_DNA"/>
</dbReference>
<name>A0ACB5UIE2_9FIRM</name>
<comment type="caution">
    <text evidence="1">The sequence shown here is derived from an EMBL/GenBank/DDBJ whole genome shotgun (WGS) entry which is preliminary data.</text>
</comment>
<keyword evidence="2" id="KW-1185">Reference proteome</keyword>
<dbReference type="Proteomes" id="UP001374599">
    <property type="component" value="Unassembled WGS sequence"/>
</dbReference>
<gene>
    <name evidence="1" type="primary">phnF_2</name>
    <name evidence="1" type="ORF">AN2V17_15560</name>
</gene>
<reference evidence="1" key="1">
    <citation type="submission" date="2023-09" db="EMBL/GenBank/DDBJ databases">
        <title>Vallitalea sediminicola and Vallitalea maricola sp. nov., anaerobic bacteria isolated from marine sediment.</title>
        <authorList>
            <person name="Hirano S."/>
            <person name="Maeda A."/>
            <person name="Terahara T."/>
            <person name="Mori K."/>
            <person name="Hamada M."/>
            <person name="Matsumoto R."/>
            <person name="Kobayashi T."/>
        </authorList>
    </citation>
    <scope>NUCLEOTIDE SEQUENCE</scope>
    <source>
        <strain evidence="1">AN17-2</strain>
    </source>
</reference>
<accession>A0ACB5UIE2</accession>
<proteinExistence type="predicted"/>